<reference evidence="1" key="1">
    <citation type="submission" date="2021-09" db="EMBL/GenBank/DDBJ databases">
        <authorList>
            <consortium name="AG Swart"/>
            <person name="Singh M."/>
            <person name="Singh A."/>
            <person name="Seah K."/>
            <person name="Emmerich C."/>
        </authorList>
    </citation>
    <scope>NUCLEOTIDE SEQUENCE</scope>
    <source>
        <strain evidence="1">ATCC30299</strain>
    </source>
</reference>
<gene>
    <name evidence="1" type="ORF">BSTOLATCC_MIC18999</name>
</gene>
<proteinExistence type="predicted"/>
<dbReference type="InterPro" id="IPR011992">
    <property type="entry name" value="EF-hand-dom_pair"/>
</dbReference>
<organism evidence="1 2">
    <name type="scientific">Blepharisma stoltei</name>
    <dbReference type="NCBI Taxonomy" id="1481888"/>
    <lineage>
        <taxon>Eukaryota</taxon>
        <taxon>Sar</taxon>
        <taxon>Alveolata</taxon>
        <taxon>Ciliophora</taxon>
        <taxon>Postciliodesmatophora</taxon>
        <taxon>Heterotrichea</taxon>
        <taxon>Heterotrichida</taxon>
        <taxon>Blepharismidae</taxon>
        <taxon>Blepharisma</taxon>
    </lineage>
</organism>
<sequence>MGCIEARPSNSEEFAIENAELGLCFDKVNPLQVDLVLRKFSYNNKLNQGQLERTSGILGFRICNYGLNLKISDLWNKLRSRDGDINLEDVLIIGILLSKGKPEIKARLFFQIFDVGSQNIIEIDIIREKIEKIIDISLETLGRLVVTGQSIHSNEIKNRMYIEELKKAKRYCVDEVTGWFGENANEESWINTICNYEKGALLEARGWRNFLKRLADEKINANHIKEQKSGNQ</sequence>
<keyword evidence="2" id="KW-1185">Reference proteome</keyword>
<dbReference type="EMBL" id="CAJZBQ010000018">
    <property type="protein sequence ID" value="CAG9317757.1"/>
    <property type="molecule type" value="Genomic_DNA"/>
</dbReference>
<evidence type="ECO:0000313" key="1">
    <source>
        <dbReference type="EMBL" id="CAG9317757.1"/>
    </source>
</evidence>
<accession>A0AAU9J1E5</accession>
<name>A0AAU9J1E5_9CILI</name>
<dbReference type="AlphaFoldDB" id="A0AAU9J1E5"/>
<evidence type="ECO:0000313" key="2">
    <source>
        <dbReference type="Proteomes" id="UP001162131"/>
    </source>
</evidence>
<dbReference type="SUPFAM" id="SSF47473">
    <property type="entry name" value="EF-hand"/>
    <property type="match status" value="1"/>
</dbReference>
<comment type="caution">
    <text evidence="1">The sequence shown here is derived from an EMBL/GenBank/DDBJ whole genome shotgun (WGS) entry which is preliminary data.</text>
</comment>
<dbReference type="Proteomes" id="UP001162131">
    <property type="component" value="Unassembled WGS sequence"/>
</dbReference>
<protein>
    <submittedName>
        <fullName evidence="1">Uncharacterized protein</fullName>
    </submittedName>
</protein>